<evidence type="ECO:0000256" key="4">
    <source>
        <dbReference type="ARBA" id="ARBA00023136"/>
    </source>
</evidence>
<organism evidence="6 7">
    <name type="scientific">Penaeus vannamei</name>
    <name type="common">Whiteleg shrimp</name>
    <name type="synonym">Litopenaeus vannamei</name>
    <dbReference type="NCBI Taxonomy" id="6689"/>
    <lineage>
        <taxon>Eukaryota</taxon>
        <taxon>Metazoa</taxon>
        <taxon>Ecdysozoa</taxon>
        <taxon>Arthropoda</taxon>
        <taxon>Crustacea</taxon>
        <taxon>Multicrustacea</taxon>
        <taxon>Malacostraca</taxon>
        <taxon>Eumalacostraca</taxon>
        <taxon>Eucarida</taxon>
        <taxon>Decapoda</taxon>
        <taxon>Dendrobranchiata</taxon>
        <taxon>Penaeoidea</taxon>
        <taxon>Penaeidae</taxon>
        <taxon>Penaeus</taxon>
    </lineage>
</organism>
<evidence type="ECO:0000256" key="5">
    <source>
        <dbReference type="SAM" id="Phobius"/>
    </source>
</evidence>
<feature type="transmembrane region" description="Helical" evidence="5">
    <location>
        <begin position="556"/>
        <end position="579"/>
    </location>
</feature>
<feature type="transmembrane region" description="Helical" evidence="5">
    <location>
        <begin position="494"/>
        <end position="513"/>
    </location>
</feature>
<evidence type="ECO:0000313" key="7">
    <source>
        <dbReference type="Proteomes" id="UP000283509"/>
    </source>
</evidence>
<feature type="transmembrane region" description="Helical" evidence="5">
    <location>
        <begin position="617"/>
        <end position="636"/>
    </location>
</feature>
<dbReference type="InterPro" id="IPR036259">
    <property type="entry name" value="MFS_trans_sf"/>
</dbReference>
<evidence type="ECO:0000256" key="3">
    <source>
        <dbReference type="ARBA" id="ARBA00022989"/>
    </source>
</evidence>
<dbReference type="EMBL" id="QCYY01000587">
    <property type="protein sequence ID" value="ROT84167.1"/>
    <property type="molecule type" value="Genomic_DNA"/>
</dbReference>
<dbReference type="Gene3D" id="1.20.1250.20">
    <property type="entry name" value="MFS general substrate transporter like domains"/>
    <property type="match status" value="2"/>
</dbReference>
<reference evidence="6 7" key="1">
    <citation type="submission" date="2018-04" db="EMBL/GenBank/DDBJ databases">
        <authorList>
            <person name="Zhang X."/>
            <person name="Yuan J."/>
            <person name="Li F."/>
            <person name="Xiang J."/>
        </authorList>
    </citation>
    <scope>NUCLEOTIDE SEQUENCE [LARGE SCALE GENOMIC DNA]</scope>
    <source>
        <tissue evidence="6">Muscle</tissue>
    </source>
</reference>
<protein>
    <submittedName>
        <fullName evidence="6">Uncharacterized protein</fullName>
    </submittedName>
</protein>
<sequence length="675" mass="72637">MARLPRPSGAYPGCIRTSRWCVYLAHLGAATFGDACRGFSRGVGSLRPTTHQALESPPSVSSLPIIISPQKEISVLDPPSLCSLSLLSFLLLSLSPLPSTLTILPLHFPFSLLSLTPSFLLLSPLLPFSTFLLFLFPFSIFFLNSLHSVLLLSPLLTHLSLMTESKPQAPPPTAARLEEVEPPLSLPAVEGPVGKTAVAPSILSAEHLHAQIKNVGGDSWRVGADAPPPAIPRDQDKKLPDEDEAKGAYKTYYTRFWILAVFSTLALPVQSTVWGTFGPILDSAEAAFGWTDATVAAFPNWGPVVVVTFTLPMMWFTQKLGLRLGMLACATLIFAGTLVRCFTSEPFIFTVLCHVGAVLNSFAACMTLSLPAMVAAVWFPPDERITATAVGALMCQLGGAAMYMGPLVVRSPGNGTSPEDTSETLAEDIRGDIMTLMYIPEDKPSFLSGIKSIAKNVQLLLVLGVYSFSFGVPVVWIGVLTFSLRVIDIHQEQAMGVAVVAVCVSSVAAFVIARITDKMYGHLRVTIIGLLLASAACFLWFVLISTGVIEPSLVQVYMSVTGGVSFEYASVPLLVELAVELGYPIPESVTGAALTFLFNVVALVFLGLFQIPSDYMWVSYVLLACVSLTIIPLMFVKETHKRSEADRKEISHITGSAIVCVTLFYCGLPTLPAFL</sequence>
<dbReference type="SUPFAM" id="SSF103473">
    <property type="entry name" value="MFS general substrate transporter"/>
    <property type="match status" value="1"/>
</dbReference>
<keyword evidence="7" id="KW-1185">Reference proteome</keyword>
<dbReference type="PANTHER" id="PTHR10924">
    <property type="entry name" value="MAJOR FACILITATOR SUPERFAMILY PROTEIN-RELATED"/>
    <property type="match status" value="1"/>
</dbReference>
<feature type="transmembrane region" description="Helical" evidence="5">
    <location>
        <begin position="525"/>
        <end position="544"/>
    </location>
</feature>
<keyword evidence="3 5" id="KW-1133">Transmembrane helix</keyword>
<keyword evidence="4 5" id="KW-0472">Membrane</keyword>
<comment type="caution">
    <text evidence="6">The sequence shown here is derived from an EMBL/GenBank/DDBJ whole genome shotgun (WGS) entry which is preliminary data.</text>
</comment>
<feature type="transmembrane region" description="Helical" evidence="5">
    <location>
        <begin position="256"/>
        <end position="277"/>
    </location>
</feature>
<evidence type="ECO:0000256" key="2">
    <source>
        <dbReference type="ARBA" id="ARBA00022692"/>
    </source>
</evidence>
<feature type="transmembrane region" description="Helical" evidence="5">
    <location>
        <begin position="657"/>
        <end position="674"/>
    </location>
</feature>
<comment type="subcellular location">
    <subcellularLocation>
        <location evidence="1">Membrane</location>
        <topology evidence="1">Multi-pass membrane protein</topology>
    </subcellularLocation>
</comment>
<feature type="transmembrane region" description="Helical" evidence="5">
    <location>
        <begin position="128"/>
        <end position="152"/>
    </location>
</feature>
<feature type="transmembrane region" description="Helical" evidence="5">
    <location>
        <begin position="351"/>
        <end position="379"/>
    </location>
</feature>
<feature type="transmembrane region" description="Helical" evidence="5">
    <location>
        <begin position="86"/>
        <end position="108"/>
    </location>
</feature>
<evidence type="ECO:0000313" key="6">
    <source>
        <dbReference type="EMBL" id="ROT84167.1"/>
    </source>
</evidence>
<name>A0A3R7PVU1_PENVA</name>
<gene>
    <name evidence="6" type="ORF">C7M84_022662</name>
</gene>
<dbReference type="OrthoDB" id="8190074at2759"/>
<proteinExistence type="predicted"/>
<keyword evidence="2 5" id="KW-0812">Transmembrane</keyword>
<dbReference type="PANTHER" id="PTHR10924:SF27">
    <property type="entry name" value="SOLUTE CARRIER FAMILY 49 MEMBER 4"/>
    <property type="match status" value="1"/>
</dbReference>
<dbReference type="Proteomes" id="UP000283509">
    <property type="component" value="Unassembled WGS sequence"/>
</dbReference>
<feature type="transmembrane region" description="Helical" evidence="5">
    <location>
        <begin position="320"/>
        <end position="339"/>
    </location>
</feature>
<evidence type="ECO:0000256" key="1">
    <source>
        <dbReference type="ARBA" id="ARBA00004141"/>
    </source>
</evidence>
<feature type="transmembrane region" description="Helical" evidence="5">
    <location>
        <begin position="459"/>
        <end position="482"/>
    </location>
</feature>
<reference evidence="6 7" key="2">
    <citation type="submission" date="2019-01" db="EMBL/GenBank/DDBJ databases">
        <title>The decoding of complex shrimp genome reveals the adaptation for benthos swimmer, frequently molting mechanism and breeding impact on genome.</title>
        <authorList>
            <person name="Sun Y."/>
            <person name="Gao Y."/>
            <person name="Yu Y."/>
        </authorList>
    </citation>
    <scope>NUCLEOTIDE SEQUENCE [LARGE SCALE GENOMIC DNA]</scope>
    <source>
        <tissue evidence="6">Muscle</tissue>
    </source>
</reference>
<accession>A0A3R7PVU1</accession>
<dbReference type="GO" id="GO:0016020">
    <property type="term" value="C:membrane"/>
    <property type="evidence" value="ECO:0007669"/>
    <property type="project" value="UniProtKB-SubCell"/>
</dbReference>
<feature type="transmembrane region" description="Helical" evidence="5">
    <location>
        <begin position="591"/>
        <end position="611"/>
    </location>
</feature>
<dbReference type="InterPro" id="IPR049680">
    <property type="entry name" value="FLVCR1-2_SLC49-like"/>
</dbReference>
<dbReference type="AlphaFoldDB" id="A0A3R7PVU1"/>